<keyword evidence="3" id="KW-1185">Reference proteome</keyword>
<dbReference type="InterPro" id="IPR000086">
    <property type="entry name" value="NUDIX_hydrolase_dom"/>
</dbReference>
<evidence type="ECO:0000313" key="3">
    <source>
        <dbReference type="Proteomes" id="UP000183015"/>
    </source>
</evidence>
<protein>
    <submittedName>
        <fullName evidence="2">8-oxo-dGTP pyrophosphatase MutT, NUDIX family</fullName>
    </submittedName>
</protein>
<dbReference type="PROSITE" id="PS51462">
    <property type="entry name" value="NUDIX"/>
    <property type="match status" value="1"/>
</dbReference>
<reference evidence="3" key="1">
    <citation type="submission" date="2016-10" db="EMBL/GenBank/DDBJ databases">
        <authorList>
            <person name="Varghese N."/>
        </authorList>
    </citation>
    <scope>NUCLEOTIDE SEQUENCE [LARGE SCALE GENOMIC DNA]</scope>
    <source>
        <strain evidence="3">DSM 45096 / BCRC 16803 / CGMCC 4.1857 / CIP 109030 / JCM 12277 / KCTC 19219 / NBRC 100920 / 33214</strain>
    </source>
</reference>
<dbReference type="Pfam" id="PF00293">
    <property type="entry name" value="NUDIX"/>
    <property type="match status" value="1"/>
</dbReference>
<gene>
    <name evidence="2" type="ORF">SAMN05414137_10713</name>
</gene>
<sequence length="166" mass="19095">MTKTWIDPTRYSAGLPKVTVFATLVFTDPEDRLLQLHSVNENRLQRWQLPGGNHDDPTESPWQVAVRETEEETGIRFAGPPLLLGVQWIPPRPYWPFAHQGFFFHGGRLTPHQMEGIRLDPDEHTHWQVRTLADWRPDIPDEQFEQLSLLLAARPGTPAYVETPAT</sequence>
<dbReference type="SUPFAM" id="SSF55811">
    <property type="entry name" value="Nudix"/>
    <property type="match status" value="1"/>
</dbReference>
<proteinExistence type="predicted"/>
<evidence type="ECO:0000259" key="1">
    <source>
        <dbReference type="PROSITE" id="PS51462"/>
    </source>
</evidence>
<dbReference type="RefSeq" id="WP_042444919.1">
    <property type="nucleotide sequence ID" value="NZ_BBPN01000008.1"/>
</dbReference>
<dbReference type="Proteomes" id="UP000183015">
    <property type="component" value="Unassembled WGS sequence"/>
</dbReference>
<organism evidence="2 3">
    <name type="scientific">Streptacidiphilus jiangxiensis</name>
    <dbReference type="NCBI Taxonomy" id="235985"/>
    <lineage>
        <taxon>Bacteria</taxon>
        <taxon>Bacillati</taxon>
        <taxon>Actinomycetota</taxon>
        <taxon>Actinomycetes</taxon>
        <taxon>Kitasatosporales</taxon>
        <taxon>Streptomycetaceae</taxon>
        <taxon>Streptacidiphilus</taxon>
    </lineage>
</organism>
<dbReference type="Gene3D" id="3.90.79.10">
    <property type="entry name" value="Nucleoside Triphosphate Pyrophosphohydrolase"/>
    <property type="match status" value="1"/>
</dbReference>
<dbReference type="AlphaFoldDB" id="A0A1H7NQK7"/>
<dbReference type="eggNOG" id="COG1051">
    <property type="taxonomic scope" value="Bacteria"/>
</dbReference>
<feature type="domain" description="Nudix hydrolase" evidence="1">
    <location>
        <begin position="16"/>
        <end position="152"/>
    </location>
</feature>
<accession>A0A1H7NQK7</accession>
<dbReference type="InterPro" id="IPR015797">
    <property type="entry name" value="NUDIX_hydrolase-like_dom_sf"/>
</dbReference>
<name>A0A1H7NQK7_STRJI</name>
<dbReference type="EMBL" id="FOAZ01000007">
    <property type="protein sequence ID" value="SEL25338.1"/>
    <property type="molecule type" value="Genomic_DNA"/>
</dbReference>
<dbReference type="STRING" id="235985.SAMN05414137_10713"/>
<evidence type="ECO:0000313" key="2">
    <source>
        <dbReference type="EMBL" id="SEL25338.1"/>
    </source>
</evidence>